<evidence type="ECO:0000313" key="2">
    <source>
        <dbReference type="Proteomes" id="UP001350005"/>
    </source>
</evidence>
<accession>A0ABU7QWM0</accession>
<dbReference type="RefSeq" id="WP_165602527.1">
    <property type="nucleotide sequence ID" value="NZ_CP033811.1"/>
</dbReference>
<evidence type="ECO:0000313" key="1">
    <source>
        <dbReference type="EMBL" id="MEE6126967.1"/>
    </source>
</evidence>
<protein>
    <submittedName>
        <fullName evidence="1">Uncharacterized protein</fullName>
    </submittedName>
</protein>
<comment type="caution">
    <text evidence="1">The sequence shown here is derived from an EMBL/GenBank/DDBJ whole genome shotgun (WGS) entry which is preliminary data.</text>
</comment>
<dbReference type="Proteomes" id="UP001350005">
    <property type="component" value="Unassembled WGS sequence"/>
</dbReference>
<gene>
    <name evidence="1" type="ORF">V2E39_06165</name>
</gene>
<name>A0ABU7QWM0_9FLAO</name>
<dbReference type="EMBL" id="JAZGJU010000009">
    <property type="protein sequence ID" value="MEE6126967.1"/>
    <property type="molecule type" value="Genomic_DNA"/>
</dbReference>
<organism evidence="1 2">
    <name type="scientific">Chryseobacterium arthrosphaerae</name>
    <dbReference type="NCBI Taxonomy" id="651561"/>
    <lineage>
        <taxon>Bacteria</taxon>
        <taxon>Pseudomonadati</taxon>
        <taxon>Bacteroidota</taxon>
        <taxon>Flavobacteriia</taxon>
        <taxon>Flavobacteriales</taxon>
        <taxon>Weeksellaceae</taxon>
        <taxon>Chryseobacterium group</taxon>
        <taxon>Chryseobacterium</taxon>
    </lineage>
</organism>
<sequence>MQTKIILNTRKLDRQKLRNLKAGDIIPAHWVCCTPLEDGQCCEWAKDAYSCRYIYC</sequence>
<keyword evidence="2" id="KW-1185">Reference proteome</keyword>
<reference evidence="1 2" key="1">
    <citation type="submission" date="2024-01" db="EMBL/GenBank/DDBJ databases">
        <title>Whole genome of Chryseobacterium arthrosphaerae NNCa 2741.</title>
        <authorList>
            <person name="Boriskina E.V."/>
            <person name="Gordinskaya N.A."/>
            <person name="Kropotov V.S."/>
            <person name="Alekseeva A.E."/>
            <person name="Makhova M.A."/>
            <person name="Kryazhev D.V."/>
            <person name="Shkurkina I.S."/>
        </authorList>
    </citation>
    <scope>NUCLEOTIDE SEQUENCE [LARGE SCALE GENOMIC DNA]</scope>
    <source>
        <strain evidence="1 2">NNCa 2741</strain>
    </source>
</reference>
<proteinExistence type="predicted"/>